<name>A0A2G8S7F0_9APHY</name>
<dbReference type="AlphaFoldDB" id="A0A2G8S7F0"/>
<sequence>MFGRVQLESSDHVSSLLTFLQANPELKPFMHAVVATPAGFKFGPFLPYVPLDLSSFEYIDESQLGELEDGTKNTNLTRIGTRLWTRECPATERVPTHYANTCIDAYVSSRV</sequence>
<organism evidence="1 2">
    <name type="scientific">Ganoderma sinense ZZ0214-1</name>
    <dbReference type="NCBI Taxonomy" id="1077348"/>
    <lineage>
        <taxon>Eukaryota</taxon>
        <taxon>Fungi</taxon>
        <taxon>Dikarya</taxon>
        <taxon>Basidiomycota</taxon>
        <taxon>Agaricomycotina</taxon>
        <taxon>Agaricomycetes</taxon>
        <taxon>Polyporales</taxon>
        <taxon>Polyporaceae</taxon>
        <taxon>Ganoderma</taxon>
    </lineage>
</organism>
<dbReference type="Proteomes" id="UP000230002">
    <property type="component" value="Unassembled WGS sequence"/>
</dbReference>
<accession>A0A2G8S7F0</accession>
<keyword evidence="2" id="KW-1185">Reference proteome</keyword>
<reference evidence="1 2" key="1">
    <citation type="journal article" date="2015" name="Sci. Rep.">
        <title>Chromosome-level genome map provides insights into diverse defense mechanisms in the medicinal fungus Ganoderma sinense.</title>
        <authorList>
            <person name="Zhu Y."/>
            <person name="Xu J."/>
            <person name="Sun C."/>
            <person name="Zhou S."/>
            <person name="Xu H."/>
            <person name="Nelson D.R."/>
            <person name="Qian J."/>
            <person name="Song J."/>
            <person name="Luo H."/>
            <person name="Xiang L."/>
            <person name="Li Y."/>
            <person name="Xu Z."/>
            <person name="Ji A."/>
            <person name="Wang L."/>
            <person name="Lu S."/>
            <person name="Hayward A."/>
            <person name="Sun W."/>
            <person name="Li X."/>
            <person name="Schwartz D.C."/>
            <person name="Wang Y."/>
            <person name="Chen S."/>
        </authorList>
    </citation>
    <scope>NUCLEOTIDE SEQUENCE [LARGE SCALE GENOMIC DNA]</scope>
    <source>
        <strain evidence="1 2">ZZ0214-1</strain>
    </source>
</reference>
<dbReference type="EMBL" id="AYKW01000019">
    <property type="protein sequence ID" value="PIL29691.1"/>
    <property type="molecule type" value="Genomic_DNA"/>
</dbReference>
<evidence type="ECO:0000313" key="2">
    <source>
        <dbReference type="Proteomes" id="UP000230002"/>
    </source>
</evidence>
<comment type="caution">
    <text evidence="1">The sequence shown here is derived from an EMBL/GenBank/DDBJ whole genome shotgun (WGS) entry which is preliminary data.</text>
</comment>
<gene>
    <name evidence="1" type="ORF">GSI_08129</name>
</gene>
<evidence type="ECO:0000313" key="1">
    <source>
        <dbReference type="EMBL" id="PIL29691.1"/>
    </source>
</evidence>
<proteinExistence type="predicted"/>
<protein>
    <submittedName>
        <fullName evidence="1">Uncharacterized protein</fullName>
    </submittedName>
</protein>